<dbReference type="Proteomes" id="UP000323454">
    <property type="component" value="Unassembled WGS sequence"/>
</dbReference>
<feature type="transmembrane region" description="Helical" evidence="6">
    <location>
        <begin position="376"/>
        <end position="397"/>
    </location>
</feature>
<gene>
    <name evidence="8" type="ORF">F0L68_18285</name>
</gene>
<comment type="caution">
    <text evidence="8">The sequence shown here is derived from an EMBL/GenBank/DDBJ whole genome shotgun (WGS) entry which is preliminary data.</text>
</comment>
<keyword evidence="2 6" id="KW-0812">Transmembrane</keyword>
<feature type="transmembrane region" description="Helical" evidence="6">
    <location>
        <begin position="218"/>
        <end position="235"/>
    </location>
</feature>
<keyword evidence="8" id="KW-0436">Ligase</keyword>
<keyword evidence="4 6" id="KW-0472">Membrane</keyword>
<feature type="transmembrane region" description="Helical" evidence="6">
    <location>
        <begin position="112"/>
        <end position="132"/>
    </location>
</feature>
<dbReference type="OrthoDB" id="5243524at2"/>
<evidence type="ECO:0000256" key="5">
    <source>
        <dbReference type="SAM" id="MobiDB-lite"/>
    </source>
</evidence>
<feature type="transmembrane region" description="Helical" evidence="6">
    <location>
        <begin position="168"/>
        <end position="185"/>
    </location>
</feature>
<accession>A0A5B2XE24</accession>
<evidence type="ECO:0000256" key="2">
    <source>
        <dbReference type="ARBA" id="ARBA00022692"/>
    </source>
</evidence>
<dbReference type="PANTHER" id="PTHR37422:SF21">
    <property type="entry name" value="EXOQ-LIKE PROTEIN"/>
    <property type="match status" value="1"/>
</dbReference>
<dbReference type="GO" id="GO:0016874">
    <property type="term" value="F:ligase activity"/>
    <property type="evidence" value="ECO:0007669"/>
    <property type="project" value="UniProtKB-KW"/>
</dbReference>
<reference evidence="8 9" key="1">
    <citation type="submission" date="2019-09" db="EMBL/GenBank/DDBJ databases">
        <title>Goodfellowia gen. nov., a new genus of the Pseudonocardineae related to Actinoalloteichus, containing Goodfellowia coeruleoviolacea gen. nov., comb. nov. gen. nov., comb. nov.</title>
        <authorList>
            <person name="Labeda D."/>
        </authorList>
    </citation>
    <scope>NUCLEOTIDE SEQUENCE [LARGE SCALE GENOMIC DNA]</scope>
    <source>
        <strain evidence="8 9">AN110305</strain>
    </source>
</reference>
<feature type="domain" description="O-antigen ligase-related" evidence="7">
    <location>
        <begin position="201"/>
        <end position="331"/>
    </location>
</feature>
<name>A0A5B2XE24_9PSEU</name>
<dbReference type="EMBL" id="VUOB01000030">
    <property type="protein sequence ID" value="KAA2261211.1"/>
    <property type="molecule type" value="Genomic_DNA"/>
</dbReference>
<feature type="region of interest" description="Disordered" evidence="5">
    <location>
        <begin position="413"/>
        <end position="437"/>
    </location>
</feature>
<evidence type="ECO:0000256" key="1">
    <source>
        <dbReference type="ARBA" id="ARBA00004141"/>
    </source>
</evidence>
<feature type="transmembrane region" description="Helical" evidence="6">
    <location>
        <begin position="83"/>
        <end position="100"/>
    </location>
</feature>
<feature type="transmembrane region" description="Helical" evidence="6">
    <location>
        <begin position="20"/>
        <end position="41"/>
    </location>
</feature>
<dbReference type="InterPro" id="IPR051533">
    <property type="entry name" value="WaaL-like"/>
</dbReference>
<evidence type="ECO:0000313" key="9">
    <source>
        <dbReference type="Proteomes" id="UP000323454"/>
    </source>
</evidence>
<evidence type="ECO:0000256" key="4">
    <source>
        <dbReference type="ARBA" id="ARBA00023136"/>
    </source>
</evidence>
<organism evidence="8 9">
    <name type="scientific">Solihabitans fulvus</name>
    <dbReference type="NCBI Taxonomy" id="1892852"/>
    <lineage>
        <taxon>Bacteria</taxon>
        <taxon>Bacillati</taxon>
        <taxon>Actinomycetota</taxon>
        <taxon>Actinomycetes</taxon>
        <taxon>Pseudonocardiales</taxon>
        <taxon>Pseudonocardiaceae</taxon>
        <taxon>Solihabitans</taxon>
    </lineage>
</organism>
<dbReference type="InterPro" id="IPR007016">
    <property type="entry name" value="O-antigen_ligase-rel_domated"/>
</dbReference>
<reference evidence="8 9" key="2">
    <citation type="submission" date="2019-09" db="EMBL/GenBank/DDBJ databases">
        <authorList>
            <person name="Jin C."/>
        </authorList>
    </citation>
    <scope>NUCLEOTIDE SEQUENCE [LARGE SCALE GENOMIC DNA]</scope>
    <source>
        <strain evidence="8 9">AN110305</strain>
    </source>
</reference>
<dbReference type="AlphaFoldDB" id="A0A5B2XE24"/>
<evidence type="ECO:0000256" key="3">
    <source>
        <dbReference type="ARBA" id="ARBA00022989"/>
    </source>
</evidence>
<feature type="compositionally biased region" description="Low complexity" evidence="5">
    <location>
        <begin position="414"/>
        <end position="437"/>
    </location>
</feature>
<feature type="transmembrane region" description="Helical" evidence="6">
    <location>
        <begin position="315"/>
        <end position="340"/>
    </location>
</feature>
<evidence type="ECO:0000259" key="7">
    <source>
        <dbReference type="Pfam" id="PF04932"/>
    </source>
</evidence>
<dbReference type="GO" id="GO:0016020">
    <property type="term" value="C:membrane"/>
    <property type="evidence" value="ECO:0007669"/>
    <property type="project" value="UniProtKB-SubCell"/>
</dbReference>
<proteinExistence type="predicted"/>
<protein>
    <submittedName>
        <fullName evidence="8">O-antigen ligase family protein</fullName>
    </submittedName>
</protein>
<feature type="transmembrane region" description="Helical" evidence="6">
    <location>
        <begin position="352"/>
        <end position="370"/>
    </location>
</feature>
<feature type="transmembrane region" description="Helical" evidence="6">
    <location>
        <begin position="242"/>
        <end position="267"/>
    </location>
</feature>
<evidence type="ECO:0000313" key="8">
    <source>
        <dbReference type="EMBL" id="KAA2261211.1"/>
    </source>
</evidence>
<dbReference type="Pfam" id="PF04932">
    <property type="entry name" value="Wzy_C"/>
    <property type="match status" value="1"/>
</dbReference>
<evidence type="ECO:0000256" key="6">
    <source>
        <dbReference type="SAM" id="Phobius"/>
    </source>
</evidence>
<comment type="subcellular location">
    <subcellularLocation>
        <location evidence="1">Membrane</location>
        <topology evidence="1">Multi-pass membrane protein</topology>
    </subcellularLocation>
</comment>
<feature type="transmembrane region" description="Helical" evidence="6">
    <location>
        <begin position="197"/>
        <end position="212"/>
    </location>
</feature>
<keyword evidence="9" id="KW-1185">Reference proteome</keyword>
<feature type="transmembrane region" description="Helical" evidence="6">
    <location>
        <begin position="53"/>
        <end position="71"/>
    </location>
</feature>
<sequence length="437" mass="46727">MILPAKLVLKGVPLDLSPTMLFGLALGVLWFCAQLVTTLGVAKGRSLARSAMFLYAATQLATYGSATTAGLPGDELKATDRTLITLFAAIAVGLVACDGVRGFARVDRLFRLMVVGAAFMATVGALQFLASFDLTVYLTLPGLRSVSDHGAVLDRSIFKRPAGTAGHPIEYGVVCAFALPLAMHYGFRARRLRERQLWWWLAVVVLASGLMFSLSRSAILGIAVAGMVLFPFWSWQRRRRMVLIAVAFLGAMRLAIPGLVGTLYSLFANLNNDVSIQHRTKDYAPAAIEISRHLWLGRGVGTFLPEKYDWVDNQYLMTLIENGVLGVAAFALVLLSGAYAVLRVRALTDDPIVRDLCVSLLASLAVIMVASATFDLLAYSMVTGLAFLTVGACGALLRDARSGVIAFEPAKHLAPPSRDAPAASPAPAPSSQALPSS</sequence>
<dbReference type="PANTHER" id="PTHR37422">
    <property type="entry name" value="TEICHURONIC ACID BIOSYNTHESIS PROTEIN TUAE"/>
    <property type="match status" value="1"/>
</dbReference>
<keyword evidence="3 6" id="KW-1133">Transmembrane helix</keyword>